<gene>
    <name evidence="2" type="ORF">A2677_02075</name>
</gene>
<dbReference type="AlphaFoldDB" id="A0A1G2BJY2"/>
<evidence type="ECO:0000313" key="3">
    <source>
        <dbReference type="Proteomes" id="UP000177817"/>
    </source>
</evidence>
<reference evidence="2 3" key="1">
    <citation type="journal article" date="2016" name="Nat. Commun.">
        <title>Thousands of microbial genomes shed light on interconnected biogeochemical processes in an aquifer system.</title>
        <authorList>
            <person name="Anantharaman K."/>
            <person name="Brown C.T."/>
            <person name="Hug L.A."/>
            <person name="Sharon I."/>
            <person name="Castelle C.J."/>
            <person name="Probst A.J."/>
            <person name="Thomas B.C."/>
            <person name="Singh A."/>
            <person name="Wilkins M.J."/>
            <person name="Karaoz U."/>
            <person name="Brodie E.L."/>
            <person name="Williams K.H."/>
            <person name="Hubbard S.S."/>
            <person name="Banfield J.F."/>
        </authorList>
    </citation>
    <scope>NUCLEOTIDE SEQUENCE [LARGE SCALE GENOMIC DNA]</scope>
</reference>
<protein>
    <recommendedName>
        <fullName evidence="1">DUF362 domain-containing protein</fullName>
    </recommendedName>
</protein>
<evidence type="ECO:0000259" key="1">
    <source>
        <dbReference type="Pfam" id="PF04015"/>
    </source>
</evidence>
<organism evidence="2 3">
    <name type="scientific">Candidatus Komeilibacteria bacterium RIFCSPHIGHO2_01_FULL_52_14</name>
    <dbReference type="NCBI Taxonomy" id="1798549"/>
    <lineage>
        <taxon>Bacteria</taxon>
        <taxon>Candidatus Komeiliibacteriota</taxon>
    </lineage>
</organism>
<name>A0A1G2BJY2_9BACT</name>
<dbReference type="Pfam" id="PF04015">
    <property type="entry name" value="DUF362"/>
    <property type="match status" value="1"/>
</dbReference>
<dbReference type="InterPro" id="IPR007160">
    <property type="entry name" value="DUF362"/>
</dbReference>
<comment type="caution">
    <text evidence="2">The sequence shown here is derived from an EMBL/GenBank/DDBJ whole genome shotgun (WGS) entry which is preliminary data.</text>
</comment>
<feature type="domain" description="DUF362" evidence="1">
    <location>
        <begin position="42"/>
        <end position="246"/>
    </location>
</feature>
<dbReference type="Proteomes" id="UP000177817">
    <property type="component" value="Unassembled WGS sequence"/>
</dbReference>
<evidence type="ECO:0000313" key="2">
    <source>
        <dbReference type="EMBL" id="OGY88986.1"/>
    </source>
</evidence>
<dbReference type="EMBL" id="MHKK01000046">
    <property type="protein sequence ID" value="OGY88986.1"/>
    <property type="molecule type" value="Genomic_DNA"/>
</dbReference>
<proteinExistence type="predicted"/>
<accession>A0A1G2BJY2</accession>
<sequence length="302" mass="33697">MTLSNDNTVALVTGADNREMVRQALTLLGEPFQKLIRESKRIFIHPNLVTHFRKSATASAETVRGVLDHIALVRNDEVLIGDAGFHDTKKAFRKFEYDSLSRSANIRLFDLNDDQTVDSFAYTEDFKKRAIPFSKTVADADCNIIVVPAKMHAYTMVSLSIKTHIIGSQVVPKSPFGIYARWPWNHTGYRQFHMTLADVYVEHPAQLAIIDGTTAMEGNGPAMGHTLDLGWLIASLNPVAADALAAYLMGIKPEDVGYLYYLSQKGIGPIDVSGMRILGQSPERLKRELRKPSSYSVISRWK</sequence>